<dbReference type="RefSeq" id="WP_161978000.1">
    <property type="nucleotide sequence ID" value="NZ_BIFS01000002.1"/>
</dbReference>
<dbReference type="InterPro" id="IPR003313">
    <property type="entry name" value="AraC-bd"/>
</dbReference>
<protein>
    <recommendedName>
        <fullName evidence="2">AraC-type arabinose-binding/dimerisation domain-containing protein</fullName>
    </recommendedName>
</protein>
<keyword evidence="4" id="KW-1185">Reference proteome</keyword>
<organism evidence="3 4">
    <name type="scientific">Dictyobacter kobayashii</name>
    <dbReference type="NCBI Taxonomy" id="2014872"/>
    <lineage>
        <taxon>Bacteria</taxon>
        <taxon>Bacillati</taxon>
        <taxon>Chloroflexota</taxon>
        <taxon>Ktedonobacteria</taxon>
        <taxon>Ktedonobacterales</taxon>
        <taxon>Dictyobacteraceae</taxon>
        <taxon>Dictyobacter</taxon>
    </lineage>
</organism>
<keyword evidence="1" id="KW-0238">DNA-binding</keyword>
<dbReference type="Proteomes" id="UP000287188">
    <property type="component" value="Unassembled WGS sequence"/>
</dbReference>
<accession>A0A402AYD2</accession>
<evidence type="ECO:0000313" key="3">
    <source>
        <dbReference type="EMBL" id="GCE24098.1"/>
    </source>
</evidence>
<evidence type="ECO:0000259" key="2">
    <source>
        <dbReference type="Pfam" id="PF02311"/>
    </source>
</evidence>
<comment type="caution">
    <text evidence="3">The sequence shown here is derived from an EMBL/GenBank/DDBJ whole genome shotgun (WGS) entry which is preliminary data.</text>
</comment>
<dbReference type="GO" id="GO:0006355">
    <property type="term" value="P:regulation of DNA-templated transcription"/>
    <property type="evidence" value="ECO:0007669"/>
    <property type="project" value="InterPro"/>
</dbReference>
<dbReference type="EMBL" id="BIFS01000002">
    <property type="protein sequence ID" value="GCE24098.1"/>
    <property type="molecule type" value="Genomic_DNA"/>
</dbReference>
<evidence type="ECO:0000313" key="4">
    <source>
        <dbReference type="Proteomes" id="UP000287188"/>
    </source>
</evidence>
<feature type="domain" description="AraC-type arabinose-binding/dimerisation" evidence="2">
    <location>
        <begin position="33"/>
        <end position="101"/>
    </location>
</feature>
<reference evidence="4" key="1">
    <citation type="submission" date="2018-12" db="EMBL/GenBank/DDBJ databases">
        <title>Tengunoibacter tsumagoiensis gen. nov., sp. nov., Dictyobacter kobayashii sp. nov., D. alpinus sp. nov., and D. joshuensis sp. nov. and description of Dictyobacteraceae fam. nov. within the order Ktedonobacterales isolated from Tengu-no-mugimeshi.</title>
        <authorList>
            <person name="Wang C.M."/>
            <person name="Zheng Y."/>
            <person name="Sakai Y."/>
            <person name="Toyoda A."/>
            <person name="Minakuchi Y."/>
            <person name="Abe K."/>
            <person name="Yokota A."/>
            <person name="Yabe S."/>
        </authorList>
    </citation>
    <scope>NUCLEOTIDE SEQUENCE [LARGE SCALE GENOMIC DNA]</scope>
    <source>
        <strain evidence="4">Uno11</strain>
    </source>
</reference>
<proteinExistence type="predicted"/>
<name>A0A402AYD2_9CHLR</name>
<gene>
    <name evidence="3" type="ORF">KDK_78980</name>
</gene>
<evidence type="ECO:0000256" key="1">
    <source>
        <dbReference type="ARBA" id="ARBA00023125"/>
    </source>
</evidence>
<dbReference type="AlphaFoldDB" id="A0A402AYD2"/>
<dbReference type="InterPro" id="IPR014710">
    <property type="entry name" value="RmlC-like_jellyroll"/>
</dbReference>
<dbReference type="Pfam" id="PF02311">
    <property type="entry name" value="AraC_binding"/>
    <property type="match status" value="1"/>
</dbReference>
<dbReference type="Gene3D" id="2.60.120.10">
    <property type="entry name" value="Jelly Rolls"/>
    <property type="match status" value="1"/>
</dbReference>
<dbReference type="SUPFAM" id="SSF51215">
    <property type="entry name" value="Regulatory protein AraC"/>
    <property type="match status" value="1"/>
</dbReference>
<sequence length="105" mass="11958">MVVPSVNSMRHTALKRLSSTDHMGADLPLHIYRQSLYGQGGGVHWHEFYEVGFILAGHGQHILNGSAYPVQRGSCFMLTRQTFTTSSPIQGRHWSYSMWSFWPMC</sequence>
<dbReference type="InterPro" id="IPR037923">
    <property type="entry name" value="HTH-like"/>
</dbReference>
<dbReference type="GO" id="GO:0003677">
    <property type="term" value="F:DNA binding"/>
    <property type="evidence" value="ECO:0007669"/>
    <property type="project" value="UniProtKB-KW"/>
</dbReference>